<evidence type="ECO:0000313" key="2">
    <source>
        <dbReference type="Proteomes" id="UP000694044"/>
    </source>
</evidence>
<name>A0A8T1VNW8_9STRA</name>
<accession>A0A8T1VNW8</accession>
<dbReference type="EMBL" id="JAGDFM010000195">
    <property type="protein sequence ID" value="KAG7382851.1"/>
    <property type="molecule type" value="Genomic_DNA"/>
</dbReference>
<dbReference type="Proteomes" id="UP000694044">
    <property type="component" value="Unassembled WGS sequence"/>
</dbReference>
<protein>
    <submittedName>
        <fullName evidence="1">Uncharacterized protein</fullName>
    </submittedName>
</protein>
<dbReference type="AlphaFoldDB" id="A0A8T1VNW8"/>
<evidence type="ECO:0000313" key="1">
    <source>
        <dbReference type="EMBL" id="KAG7382851.1"/>
    </source>
</evidence>
<keyword evidence="2" id="KW-1185">Reference proteome</keyword>
<sequence>MASEPSPAETTVTGVTAFAPAPAPTYRYTILSESEKLTIQLEDEDSGALSEGEYMTCTNRIANCTTADYTLIFKDALDYLMVPAAVSDTSSDASTVEFDSNADHGEEVREFETPRIRRKLVLLENQVLQLELTVKVKVLRSAWGAKYVFQLQPLSRDELIALKPSYATFKNGWLRRRNS</sequence>
<proteinExistence type="predicted"/>
<dbReference type="OrthoDB" id="10566508at2759"/>
<organism evidence="1 2">
    <name type="scientific">Phytophthora pseudosyringae</name>
    <dbReference type="NCBI Taxonomy" id="221518"/>
    <lineage>
        <taxon>Eukaryota</taxon>
        <taxon>Sar</taxon>
        <taxon>Stramenopiles</taxon>
        <taxon>Oomycota</taxon>
        <taxon>Peronosporomycetes</taxon>
        <taxon>Peronosporales</taxon>
        <taxon>Peronosporaceae</taxon>
        <taxon>Phytophthora</taxon>
    </lineage>
</organism>
<comment type="caution">
    <text evidence="1">The sequence shown here is derived from an EMBL/GenBank/DDBJ whole genome shotgun (WGS) entry which is preliminary data.</text>
</comment>
<gene>
    <name evidence="1" type="ORF">PHYPSEUDO_004302</name>
</gene>
<reference evidence="1" key="1">
    <citation type="submission" date="2021-02" db="EMBL/GenBank/DDBJ databases">
        <authorList>
            <person name="Palmer J.M."/>
        </authorList>
    </citation>
    <scope>NUCLEOTIDE SEQUENCE</scope>
    <source>
        <strain evidence="1">SCRP734</strain>
    </source>
</reference>